<dbReference type="InterPro" id="IPR043129">
    <property type="entry name" value="ATPase_NBD"/>
</dbReference>
<dbReference type="InterPro" id="IPR000905">
    <property type="entry name" value="Gcp-like_dom"/>
</dbReference>
<name>D6ZUM7_BIFLJ</name>
<evidence type="ECO:0000256" key="1">
    <source>
        <dbReference type="SAM" id="MobiDB-lite"/>
    </source>
</evidence>
<gene>
    <name evidence="3" type="ordered locus">BLJ_1131</name>
</gene>
<organism evidence="3 4">
    <name type="scientific">Bifidobacterium longum subsp. longum (strain JDM301)</name>
    <dbReference type="NCBI Taxonomy" id="759350"/>
    <lineage>
        <taxon>Bacteria</taxon>
        <taxon>Bacillati</taxon>
        <taxon>Actinomycetota</taxon>
        <taxon>Actinomycetes</taxon>
        <taxon>Bifidobacteriales</taxon>
        <taxon>Bifidobacteriaceae</taxon>
        <taxon>Bifidobacterium</taxon>
    </lineage>
</organism>
<dbReference type="HOGENOM" id="CLU_575785_0_0_11"/>
<feature type="compositionally biased region" description="Polar residues" evidence="1">
    <location>
        <begin position="156"/>
        <end position="175"/>
    </location>
</feature>
<dbReference type="EMBL" id="CP002010">
    <property type="protein sequence ID" value="ADH00583.1"/>
    <property type="molecule type" value="Genomic_DNA"/>
</dbReference>
<dbReference type="Pfam" id="PF00814">
    <property type="entry name" value="TsaD"/>
    <property type="match status" value="1"/>
</dbReference>
<feature type="domain" description="Gcp-like" evidence="2">
    <location>
        <begin position="231"/>
        <end position="337"/>
    </location>
</feature>
<accession>D6ZUM7</accession>
<evidence type="ECO:0000259" key="2">
    <source>
        <dbReference type="Pfam" id="PF00814"/>
    </source>
</evidence>
<sequence length="476" mass="51527">MRLPPARPCRSSAVVWPEWYTVAMYCCSQALLVPAKPHSPRASGRGWALPNPSCLLHSPLPANSTGISPTALRLIWCMWTPTVWAAQPMRRGRTPSGVCWTSWNRWDWTKNLKTPARTRWCLWSGANKWPPPWRQNDLKSISIDLSIPPMPHPLDQTANSPATALVPSHSSQSASDGPRSICSKPCAYRLLDVHSLEALRLGGFMGCTLVIDTSFGSTVGIVGREPIVETDSRTHVEKLQVNIARAVEEAGFPASDIATVIVGTGPAPFTGLRAGIVTAKALAFATGATLIGHNVLEPQVQWNLIRRGKAGTLGDTHKCHVLTLAVNDARRKQLYFALYSDPLVGDPDGETVATALIDMDIDYPASIAQRVNDAVHTYRDGLMPEDSNVDVVVDVVGHGARKYADALGAIEQLGDITDESVLDQGEQGLAIFATDAELVANRNPDTPVEPLYLRRPDAEVPNPLKHVLGHAGADKA</sequence>
<evidence type="ECO:0000313" key="3">
    <source>
        <dbReference type="EMBL" id="ADH00583.1"/>
    </source>
</evidence>
<dbReference type="NCBIfam" id="TIGR03725">
    <property type="entry name" value="T6A_YeaZ"/>
    <property type="match status" value="1"/>
</dbReference>
<dbReference type="GO" id="GO:0002949">
    <property type="term" value="P:tRNA threonylcarbamoyladenosine modification"/>
    <property type="evidence" value="ECO:0007669"/>
    <property type="project" value="InterPro"/>
</dbReference>
<dbReference type="KEGG" id="bll:BLJ_1131"/>
<reference evidence="3 4" key="1">
    <citation type="journal article" date="2010" name="J. Bacteriol.">
        <title>Complete genome sequence of Bifidobacterium longum JDM301.</title>
        <authorList>
            <person name="Wei Y.X."/>
            <person name="Zhang Z.Y."/>
            <person name="Liu C."/>
            <person name="Zhu Y.Z."/>
            <person name="Zhu Y.Q."/>
            <person name="Zheng H."/>
            <person name="Zhao G.P."/>
            <person name="Wang S."/>
            <person name="Guo X.K."/>
        </authorList>
    </citation>
    <scope>NUCLEOTIDE SEQUENCE [LARGE SCALE GENOMIC DNA]</scope>
    <source>
        <strain evidence="3 4">JDM301</strain>
    </source>
</reference>
<dbReference type="Proteomes" id="UP000006740">
    <property type="component" value="Chromosome"/>
</dbReference>
<protein>
    <recommendedName>
        <fullName evidence="2">Gcp-like domain-containing protein</fullName>
    </recommendedName>
</protein>
<dbReference type="Gene3D" id="3.30.420.40">
    <property type="match status" value="1"/>
</dbReference>
<dbReference type="InterPro" id="IPR022496">
    <property type="entry name" value="T6A_TsaB"/>
</dbReference>
<dbReference type="AlphaFoldDB" id="D6ZUM7"/>
<proteinExistence type="predicted"/>
<feature type="region of interest" description="Disordered" evidence="1">
    <location>
        <begin position="152"/>
        <end position="177"/>
    </location>
</feature>
<evidence type="ECO:0000313" key="4">
    <source>
        <dbReference type="Proteomes" id="UP000006740"/>
    </source>
</evidence>
<dbReference type="SUPFAM" id="SSF53067">
    <property type="entry name" value="Actin-like ATPase domain"/>
    <property type="match status" value="1"/>
</dbReference>